<protein>
    <submittedName>
        <fullName evidence="1">Phosphotransferase</fullName>
    </submittedName>
</protein>
<proteinExistence type="predicted"/>
<gene>
    <name evidence="1" type="ORF">ADUPG1_005393</name>
</gene>
<comment type="caution">
    <text evidence="1">The sequence shown here is derived from an EMBL/GenBank/DDBJ whole genome shotgun (WGS) entry which is preliminary data.</text>
</comment>
<feature type="non-terminal residue" evidence="1">
    <location>
        <position position="148"/>
    </location>
</feature>
<organism evidence="1 2">
    <name type="scientific">Aduncisulcus paluster</name>
    <dbReference type="NCBI Taxonomy" id="2918883"/>
    <lineage>
        <taxon>Eukaryota</taxon>
        <taxon>Metamonada</taxon>
        <taxon>Carpediemonas-like organisms</taxon>
        <taxon>Aduncisulcus</taxon>
    </lineage>
</organism>
<name>A0ABQ5KC03_9EUKA</name>
<reference evidence="1" key="1">
    <citation type="submission" date="2022-03" db="EMBL/GenBank/DDBJ databases">
        <title>Draft genome sequence of Aduncisulcus paluster, a free-living microaerophilic Fornicata.</title>
        <authorList>
            <person name="Yuyama I."/>
            <person name="Kume K."/>
            <person name="Tamura T."/>
            <person name="Inagaki Y."/>
            <person name="Hashimoto T."/>
        </authorList>
    </citation>
    <scope>NUCLEOTIDE SEQUENCE</scope>
    <source>
        <strain evidence="1">NY0171</strain>
    </source>
</reference>
<dbReference type="InterPro" id="IPR011009">
    <property type="entry name" value="Kinase-like_dom_sf"/>
</dbReference>
<evidence type="ECO:0000313" key="1">
    <source>
        <dbReference type="EMBL" id="GKT30071.1"/>
    </source>
</evidence>
<dbReference type="Proteomes" id="UP001057375">
    <property type="component" value="Unassembled WGS sequence"/>
</dbReference>
<sequence>MPMAIGKIIGQGRTADIHEFDQDKIVKLFHEKTPEDWVDYEYKINLVANQFGCSVPKIHEKTLIDGRYGLVFDYIEGDLVTDLLKKPFQNPKHIAMHTASAHAKVNAVAFGSSGHPFDENSIVLSRQYDYFTKKIKASDALSPEEKDD</sequence>
<accession>A0ABQ5KC03</accession>
<dbReference type="EMBL" id="BQXS01008589">
    <property type="protein sequence ID" value="GKT30071.1"/>
    <property type="molecule type" value="Genomic_DNA"/>
</dbReference>
<evidence type="ECO:0000313" key="2">
    <source>
        <dbReference type="Proteomes" id="UP001057375"/>
    </source>
</evidence>
<dbReference type="SUPFAM" id="SSF56112">
    <property type="entry name" value="Protein kinase-like (PK-like)"/>
    <property type="match status" value="1"/>
</dbReference>
<keyword evidence="2" id="KW-1185">Reference proteome</keyword>